<dbReference type="AlphaFoldDB" id="A0ABC8V368"/>
<proteinExistence type="predicted"/>
<evidence type="ECO:0000256" key="2">
    <source>
        <dbReference type="ARBA" id="ARBA00023043"/>
    </source>
</evidence>
<feature type="compositionally biased region" description="Polar residues" evidence="5">
    <location>
        <begin position="332"/>
        <end position="350"/>
    </location>
</feature>
<protein>
    <recommendedName>
        <fullName evidence="6">RING-type domain-containing protein</fullName>
    </recommendedName>
</protein>
<feature type="region of interest" description="Disordered" evidence="5">
    <location>
        <begin position="290"/>
        <end position="373"/>
    </location>
</feature>
<dbReference type="CDD" id="cd23129">
    <property type="entry name" value="RING-HC_XBAT35-like"/>
    <property type="match status" value="1"/>
</dbReference>
<keyword evidence="1" id="KW-0677">Repeat</keyword>
<dbReference type="SUPFAM" id="SSF48403">
    <property type="entry name" value="Ankyrin repeat"/>
    <property type="match status" value="1"/>
</dbReference>
<dbReference type="Proteomes" id="UP001642360">
    <property type="component" value="Unassembled WGS sequence"/>
</dbReference>
<dbReference type="InterPro" id="IPR002110">
    <property type="entry name" value="Ankyrin_rpt"/>
</dbReference>
<evidence type="ECO:0000256" key="1">
    <source>
        <dbReference type="ARBA" id="ARBA00022737"/>
    </source>
</evidence>
<dbReference type="InterPro" id="IPR051637">
    <property type="entry name" value="Ank_repeat_dom-contain_49"/>
</dbReference>
<dbReference type="EMBL" id="CAUOFW020010146">
    <property type="protein sequence ID" value="CAK9187801.1"/>
    <property type="molecule type" value="Genomic_DNA"/>
</dbReference>
<dbReference type="Pfam" id="PF13920">
    <property type="entry name" value="zf-C3HC4_3"/>
    <property type="match status" value="1"/>
</dbReference>
<dbReference type="Pfam" id="PF00023">
    <property type="entry name" value="Ank"/>
    <property type="match status" value="1"/>
</dbReference>
<dbReference type="SMART" id="SM00184">
    <property type="entry name" value="RING"/>
    <property type="match status" value="1"/>
</dbReference>
<dbReference type="SUPFAM" id="SSF57850">
    <property type="entry name" value="RING/U-box"/>
    <property type="match status" value="1"/>
</dbReference>
<dbReference type="PROSITE" id="PS50088">
    <property type="entry name" value="ANK_REPEAT"/>
    <property type="match status" value="2"/>
</dbReference>
<accession>A0ABC8V368</accession>
<dbReference type="PANTHER" id="PTHR24180:SF29">
    <property type="entry name" value="E3 UBIQUITIN-PROTEIN LIGASE XBAT35-RELATED"/>
    <property type="match status" value="1"/>
</dbReference>
<dbReference type="InterPro" id="IPR036770">
    <property type="entry name" value="Ankyrin_rpt-contain_sf"/>
</dbReference>
<dbReference type="PROSITE" id="PS50089">
    <property type="entry name" value="ZF_RING_2"/>
    <property type="match status" value="1"/>
</dbReference>
<dbReference type="GO" id="GO:0008270">
    <property type="term" value="F:zinc ion binding"/>
    <property type="evidence" value="ECO:0007669"/>
    <property type="project" value="UniProtKB-KW"/>
</dbReference>
<evidence type="ECO:0000256" key="3">
    <source>
        <dbReference type="PROSITE-ProRule" id="PRU00023"/>
    </source>
</evidence>
<name>A0ABC8V368_9AQUA</name>
<evidence type="ECO:0000259" key="6">
    <source>
        <dbReference type="PROSITE" id="PS50089"/>
    </source>
</evidence>
<feature type="compositionally biased region" description="Polar residues" evidence="5">
    <location>
        <begin position="306"/>
        <end position="323"/>
    </location>
</feature>
<dbReference type="Gene3D" id="3.30.40.10">
    <property type="entry name" value="Zinc/RING finger domain, C3HC4 (zinc finger)"/>
    <property type="match status" value="1"/>
</dbReference>
<dbReference type="Gene3D" id="1.25.40.20">
    <property type="entry name" value="Ankyrin repeat-containing domain"/>
    <property type="match status" value="1"/>
</dbReference>
<dbReference type="PANTHER" id="PTHR24180">
    <property type="entry name" value="CYCLIN-DEPENDENT KINASE INHIBITOR 2C-RELATED"/>
    <property type="match status" value="1"/>
</dbReference>
<comment type="caution">
    <text evidence="7">The sequence shown here is derived from an EMBL/GenBank/DDBJ whole genome shotgun (WGS) entry which is preliminary data.</text>
</comment>
<feature type="domain" description="RING-type" evidence="6">
    <location>
        <begin position="428"/>
        <end position="467"/>
    </location>
</feature>
<evidence type="ECO:0000313" key="8">
    <source>
        <dbReference type="Proteomes" id="UP001642360"/>
    </source>
</evidence>
<dbReference type="Pfam" id="PF12796">
    <property type="entry name" value="Ank_2"/>
    <property type="match status" value="1"/>
</dbReference>
<organism evidence="7 8">
    <name type="scientific">Ilex paraguariensis</name>
    <name type="common">yerba mate</name>
    <dbReference type="NCBI Taxonomy" id="185542"/>
    <lineage>
        <taxon>Eukaryota</taxon>
        <taxon>Viridiplantae</taxon>
        <taxon>Streptophyta</taxon>
        <taxon>Embryophyta</taxon>
        <taxon>Tracheophyta</taxon>
        <taxon>Spermatophyta</taxon>
        <taxon>Magnoliopsida</taxon>
        <taxon>eudicotyledons</taxon>
        <taxon>Gunneridae</taxon>
        <taxon>Pentapetalae</taxon>
        <taxon>asterids</taxon>
        <taxon>campanulids</taxon>
        <taxon>Aquifoliales</taxon>
        <taxon>Aquifoliaceae</taxon>
        <taxon>Ilex</taxon>
    </lineage>
</organism>
<keyword evidence="4" id="KW-0863">Zinc-finger</keyword>
<evidence type="ECO:0000256" key="4">
    <source>
        <dbReference type="PROSITE-ProRule" id="PRU00175"/>
    </source>
</evidence>
<feature type="repeat" description="ANK" evidence="3">
    <location>
        <begin position="39"/>
        <end position="72"/>
    </location>
</feature>
<feature type="repeat" description="ANK" evidence="3">
    <location>
        <begin position="75"/>
        <end position="107"/>
    </location>
</feature>
<keyword evidence="4" id="KW-0862">Zinc</keyword>
<dbReference type="InterPro" id="IPR013083">
    <property type="entry name" value="Znf_RING/FYVE/PHD"/>
</dbReference>
<reference evidence="7 8" key="1">
    <citation type="submission" date="2024-02" db="EMBL/GenBank/DDBJ databases">
        <authorList>
            <person name="Vignale AGUSTIN F."/>
            <person name="Sosa J E."/>
            <person name="Modenutti C."/>
        </authorList>
    </citation>
    <scope>NUCLEOTIDE SEQUENCE [LARGE SCALE GENOMIC DNA]</scope>
</reference>
<gene>
    <name evidence="7" type="ORF">ILEXP_LOCUS58391</name>
</gene>
<keyword evidence="4" id="KW-0479">Metal-binding</keyword>
<evidence type="ECO:0000256" key="5">
    <source>
        <dbReference type="SAM" id="MobiDB-lite"/>
    </source>
</evidence>
<sequence length="479" mass="51465">MGQQQSKDELLYQQVNYGNTEGIKALRSDGAGLEWIDSEGKTPLIVACMNQELYNVAKTLIELGANVNAYRPGRNAGTALHHAAKKGLEQTVKLLLSHGANALAMNDDCQTPLAVARVKGFSNVVRAIESHLCLFSGWLRELYGPGFLELLAPQLLSRKIWVVVLPCGSRNLSKPFKLELAVYNNLQVAQPRLLIALWKANMEEPKFNHPDPTVIISDNSTKTRIKLAAASESDVQQLQRFCNACKGIPQVMHPSFPFNTQAPAIPATAPPSAEDEEVAMAINASLQSSMQERPPLPDAHPVYEANDSTTWTNPVDLPSQSGGSAMGPLPSKGSSSESEIQEAGLSSTPAQHIHTHSDISSAVQTMPESPVPASIPSAPPIADEVLVDGPIHYPTIDFSPVDISSPVIEPSPAREDDKKEDTGASSSCVICLDAPVEGACIPCGHMAGCMSCLSEVKAKKWGCPICRAKINQVIRLYTV</sequence>
<dbReference type="PROSITE" id="PS50297">
    <property type="entry name" value="ANK_REP_REGION"/>
    <property type="match status" value="2"/>
</dbReference>
<evidence type="ECO:0000313" key="7">
    <source>
        <dbReference type="EMBL" id="CAK9187801.1"/>
    </source>
</evidence>
<keyword evidence="2 3" id="KW-0040">ANK repeat</keyword>
<keyword evidence="8" id="KW-1185">Reference proteome</keyword>
<dbReference type="InterPro" id="IPR001841">
    <property type="entry name" value="Znf_RING"/>
</dbReference>
<dbReference type="SMART" id="SM00248">
    <property type="entry name" value="ANK"/>
    <property type="match status" value="2"/>
</dbReference>